<dbReference type="GO" id="GO:0009117">
    <property type="term" value="P:nucleotide metabolic process"/>
    <property type="evidence" value="ECO:0007669"/>
    <property type="project" value="InterPro"/>
</dbReference>
<proteinExistence type="predicted"/>
<gene>
    <name evidence="2" type="ORF">AMJAP_1680</name>
</gene>
<dbReference type="GO" id="GO:0000166">
    <property type="term" value="F:nucleotide binding"/>
    <property type="evidence" value="ECO:0007669"/>
    <property type="project" value="InterPro"/>
</dbReference>
<evidence type="ECO:0000256" key="1">
    <source>
        <dbReference type="SAM" id="MobiDB-lite"/>
    </source>
</evidence>
<dbReference type="EMBL" id="AP014545">
    <property type="protein sequence ID" value="BBB26275.1"/>
    <property type="molecule type" value="Genomic_DNA"/>
</dbReference>
<dbReference type="OrthoDB" id="9778569at2"/>
<dbReference type="GO" id="GO:0005737">
    <property type="term" value="C:cytoplasm"/>
    <property type="evidence" value="ECO:0007669"/>
    <property type="project" value="InterPro"/>
</dbReference>
<dbReference type="PANTHER" id="PTHR31367:SF5">
    <property type="entry name" value="CYTOSOLIC 5'-NUCLEOTIDASE 1A"/>
    <property type="match status" value="1"/>
</dbReference>
<reference evidence="2 3" key="1">
    <citation type="journal article" date="2008" name="Int. J. Syst. Evol. Microbiol.">
        <title>Amphritea japonica sp. nov. and Amphritea balenae sp. nov., isolated from the sediment adjacent to sperm whale carcasses off Kagoshima, Japan.</title>
        <authorList>
            <person name="Miyazaki M."/>
            <person name="Nogi Y."/>
            <person name="Fujiwara Y."/>
            <person name="Kawato M."/>
            <person name="Nagahama T."/>
            <person name="Kubokawa K."/>
            <person name="Horikoshi K."/>
        </authorList>
    </citation>
    <scope>NUCLEOTIDE SEQUENCE [LARGE SCALE GENOMIC DNA]</scope>
    <source>
        <strain evidence="2 3">ATCC BAA-1530</strain>
    </source>
</reference>
<dbReference type="AlphaFoldDB" id="A0A7R6SSI1"/>
<evidence type="ECO:0000313" key="2">
    <source>
        <dbReference type="EMBL" id="BBB26275.1"/>
    </source>
</evidence>
<dbReference type="GO" id="GO:0000287">
    <property type="term" value="F:magnesium ion binding"/>
    <property type="evidence" value="ECO:0007669"/>
    <property type="project" value="InterPro"/>
</dbReference>
<dbReference type="Proteomes" id="UP000595663">
    <property type="component" value="Chromosome"/>
</dbReference>
<keyword evidence="2" id="KW-0378">Hydrolase</keyword>
<organism evidence="2 3">
    <name type="scientific">Amphritea japonica ATCC BAA-1530</name>
    <dbReference type="NCBI Taxonomy" id="1278309"/>
    <lineage>
        <taxon>Bacteria</taxon>
        <taxon>Pseudomonadati</taxon>
        <taxon>Pseudomonadota</taxon>
        <taxon>Gammaproteobacteria</taxon>
        <taxon>Oceanospirillales</taxon>
        <taxon>Oceanospirillaceae</taxon>
        <taxon>Amphritea</taxon>
    </lineage>
</organism>
<protein>
    <submittedName>
        <fullName evidence="2">5'-nucleotidase</fullName>
        <ecNumber evidence="2">3.1.3.5</ecNumber>
    </submittedName>
</protein>
<dbReference type="Pfam" id="PF06189">
    <property type="entry name" value="5-nucleotidase"/>
    <property type="match status" value="1"/>
</dbReference>
<keyword evidence="3" id="KW-1185">Reference proteome</keyword>
<dbReference type="InterPro" id="IPR010394">
    <property type="entry name" value="5-nucleotidase"/>
</dbReference>
<dbReference type="PANTHER" id="PTHR31367">
    <property type="entry name" value="CYTOSOLIC 5'-NUCLEOTIDASE 1 FAMILY MEMBER"/>
    <property type="match status" value="1"/>
</dbReference>
<dbReference type="GO" id="GO:0008253">
    <property type="term" value="F:5'-nucleotidase activity"/>
    <property type="evidence" value="ECO:0007669"/>
    <property type="project" value="UniProtKB-EC"/>
</dbReference>
<sequence length="313" mass="34881">MAIDLEKVLVIGISSRALFNLEHENSIYLQQDIAAYRRFQLEQEDQVLEKGTAFHLVDALLSLNKLSDERLVEVVVMSKNSPDTGLRVLKSIQHHGLDITRSAFTGGEPLAPFVAAYSVDLLLTRHSDDAQEAIDTEDCAAALIYDPPESFQPDRDTIRIAFDADAVLFSDESEYIFKTEGLARFQQNESENEDVALPDGPFAKLVRLLARLNEKLGADRSPLRLSIVTARNGPAHLRVIKTLRQWGVFVDQAFFLGGTSKEPVLSALKPHIFFDDQPVHLVNASKQVPSSQVPYRSDSPIQELSEQSDTLPE</sequence>
<name>A0A7R6SSI1_9GAMM</name>
<dbReference type="EC" id="3.1.3.5" evidence="2"/>
<dbReference type="KEGG" id="ajp:AMJAP_1680"/>
<evidence type="ECO:0000313" key="3">
    <source>
        <dbReference type="Proteomes" id="UP000595663"/>
    </source>
</evidence>
<accession>A0A7R6SSI1</accession>
<dbReference type="RefSeq" id="WP_019623306.1">
    <property type="nucleotide sequence ID" value="NZ_AP014545.1"/>
</dbReference>
<feature type="region of interest" description="Disordered" evidence="1">
    <location>
        <begin position="289"/>
        <end position="313"/>
    </location>
</feature>